<feature type="coiled-coil region" evidence="1">
    <location>
        <begin position="144"/>
        <end position="172"/>
    </location>
</feature>
<evidence type="ECO:0000256" key="1">
    <source>
        <dbReference type="SAM" id="Coils"/>
    </source>
</evidence>
<protein>
    <submittedName>
        <fullName evidence="2">Uncharacterized protein</fullName>
    </submittedName>
</protein>
<sequence>MEHEIENGLEIASKKFKELEKIYLLEFIDSDKKLLIIGQGLKKGEDQKDELKVEDLEEGEDQERTETETLQLIVGRSTVQIWHQVNDSKNKDVLPNKGEAFLEYIWSNRIPVKQEREITSLRIEKFEYGPNYGSKIYWFERNDSSKQEERKKMTEQEIIKEEDDEINRIEKELKQIN</sequence>
<organism evidence="2">
    <name type="scientific">Rhizophagus irregularis (strain DAOM 181602 / DAOM 197198 / MUCL 43194)</name>
    <name type="common">Arbuscular mycorrhizal fungus</name>
    <name type="synonym">Glomus intraradices</name>
    <dbReference type="NCBI Taxonomy" id="747089"/>
    <lineage>
        <taxon>Eukaryota</taxon>
        <taxon>Fungi</taxon>
        <taxon>Fungi incertae sedis</taxon>
        <taxon>Mucoromycota</taxon>
        <taxon>Glomeromycotina</taxon>
        <taxon>Glomeromycetes</taxon>
        <taxon>Glomerales</taxon>
        <taxon>Glomeraceae</taxon>
        <taxon>Rhizophagus</taxon>
    </lineage>
</organism>
<reference evidence="2" key="1">
    <citation type="submission" date="2013-07" db="EMBL/GenBank/DDBJ databases">
        <title>The genome of an arbuscular mycorrhizal fungus provides insights into the evolution of the oldest plant symbiosis.</title>
        <authorList>
            <consortium name="DOE Joint Genome Institute"/>
            <person name="Tisserant E."/>
            <person name="Malbreil M."/>
            <person name="Kuo A."/>
            <person name="Kohler A."/>
            <person name="Symeonidi A."/>
            <person name="Balestrini R."/>
            <person name="Charron P."/>
            <person name="Duensing N."/>
            <person name="Frei-dit-Frey N."/>
            <person name="Gianinazzi-Pearson V."/>
            <person name="Gilbert B."/>
            <person name="Handa Y."/>
            <person name="Hijri M."/>
            <person name="Kaul R."/>
            <person name="Kawaguchi M."/>
            <person name="Krajinski F."/>
            <person name="Lammers P."/>
            <person name="Lapierre D."/>
            <person name="Masclaux F.G."/>
            <person name="Murat C."/>
            <person name="Morin E."/>
            <person name="Ndikumana S."/>
            <person name="Pagni M."/>
            <person name="Petitpierre D."/>
            <person name="Requena N."/>
            <person name="Rosikiewicz P."/>
            <person name="Riley R."/>
            <person name="Saito K."/>
            <person name="San Clemente H."/>
            <person name="Shapiro H."/>
            <person name="van Tuinen D."/>
            <person name="Becard G."/>
            <person name="Bonfante P."/>
            <person name="Paszkowski U."/>
            <person name="Shachar-Hill Y."/>
            <person name="Young J.P."/>
            <person name="Sanders I.R."/>
            <person name="Henrissat B."/>
            <person name="Rensing S.A."/>
            <person name="Grigoriev I.V."/>
            <person name="Corradi N."/>
            <person name="Roux C."/>
            <person name="Martin F."/>
        </authorList>
    </citation>
    <scope>NUCLEOTIDE SEQUENCE</scope>
    <source>
        <strain evidence="2">DAOM 197198</strain>
    </source>
</reference>
<dbReference type="AlphaFoldDB" id="U9UN53"/>
<name>U9UN53_RHIID</name>
<dbReference type="HOGENOM" id="CLU_1521419_0_0_1"/>
<proteinExistence type="predicted"/>
<dbReference type="EMBL" id="KI276119">
    <property type="protein sequence ID" value="ESA21820.1"/>
    <property type="molecule type" value="Genomic_DNA"/>
</dbReference>
<evidence type="ECO:0000313" key="2">
    <source>
        <dbReference type="EMBL" id="ESA21820.1"/>
    </source>
</evidence>
<accession>U9UN53</accession>
<keyword evidence="1" id="KW-0175">Coiled coil</keyword>
<gene>
    <name evidence="2" type="ORF">GLOINDRAFT_91694</name>
</gene>
<feature type="non-terminal residue" evidence="2">
    <location>
        <position position="177"/>
    </location>
</feature>